<dbReference type="SUPFAM" id="SSF53850">
    <property type="entry name" value="Periplasmic binding protein-like II"/>
    <property type="match status" value="1"/>
</dbReference>
<dbReference type="EMBL" id="CP043494">
    <property type="protein sequence ID" value="WNG52130.1"/>
    <property type="molecule type" value="Genomic_DNA"/>
</dbReference>
<dbReference type="Proteomes" id="UP001611383">
    <property type="component" value="Chromosome"/>
</dbReference>
<organism evidence="6 7">
    <name type="scientific">Archangium minus</name>
    <dbReference type="NCBI Taxonomy" id="83450"/>
    <lineage>
        <taxon>Bacteria</taxon>
        <taxon>Pseudomonadati</taxon>
        <taxon>Myxococcota</taxon>
        <taxon>Myxococcia</taxon>
        <taxon>Myxococcales</taxon>
        <taxon>Cystobacterineae</taxon>
        <taxon>Archangiaceae</taxon>
        <taxon>Archangium</taxon>
    </lineage>
</organism>
<keyword evidence="3" id="KW-0238">DNA-binding</keyword>
<dbReference type="RefSeq" id="WP_395812533.1">
    <property type="nucleotide sequence ID" value="NZ_CP043494.1"/>
</dbReference>
<dbReference type="Gene3D" id="3.40.190.290">
    <property type="match status" value="1"/>
</dbReference>
<dbReference type="SUPFAM" id="SSF46785">
    <property type="entry name" value="Winged helix' DNA-binding domain"/>
    <property type="match status" value="1"/>
</dbReference>
<dbReference type="InterPro" id="IPR005119">
    <property type="entry name" value="LysR_subst-bd"/>
</dbReference>
<evidence type="ECO:0000313" key="6">
    <source>
        <dbReference type="EMBL" id="WNG52130.1"/>
    </source>
</evidence>
<dbReference type="InterPro" id="IPR058163">
    <property type="entry name" value="LysR-type_TF_proteobact-type"/>
</dbReference>
<reference evidence="6 7" key="1">
    <citation type="submission" date="2019-08" db="EMBL/GenBank/DDBJ databases">
        <title>Archangium and Cystobacter genomes.</title>
        <authorList>
            <person name="Chen I.-C.K."/>
            <person name="Wielgoss S."/>
        </authorList>
    </citation>
    <scope>NUCLEOTIDE SEQUENCE [LARGE SCALE GENOMIC DNA]</scope>
    <source>
        <strain evidence="6 7">Cbm 6</strain>
    </source>
</reference>
<keyword evidence="7" id="KW-1185">Reference proteome</keyword>
<dbReference type="InterPro" id="IPR036390">
    <property type="entry name" value="WH_DNA-bd_sf"/>
</dbReference>
<keyword evidence="4" id="KW-0804">Transcription</keyword>
<evidence type="ECO:0000256" key="3">
    <source>
        <dbReference type="ARBA" id="ARBA00023125"/>
    </source>
</evidence>
<dbReference type="PRINTS" id="PR00039">
    <property type="entry name" value="HTHLYSR"/>
</dbReference>
<evidence type="ECO:0000259" key="5">
    <source>
        <dbReference type="PROSITE" id="PS50931"/>
    </source>
</evidence>
<dbReference type="Gene3D" id="1.10.10.10">
    <property type="entry name" value="Winged helix-like DNA-binding domain superfamily/Winged helix DNA-binding domain"/>
    <property type="match status" value="1"/>
</dbReference>
<name>A0ABY9X9R2_9BACT</name>
<comment type="similarity">
    <text evidence="1">Belongs to the LysR transcriptional regulatory family.</text>
</comment>
<accession>A0ABY9X9R2</accession>
<dbReference type="Pfam" id="PF00126">
    <property type="entry name" value="HTH_1"/>
    <property type="match status" value="1"/>
</dbReference>
<evidence type="ECO:0000256" key="2">
    <source>
        <dbReference type="ARBA" id="ARBA00023015"/>
    </source>
</evidence>
<keyword evidence="2" id="KW-0805">Transcription regulation</keyword>
<dbReference type="InterPro" id="IPR000847">
    <property type="entry name" value="LysR_HTH_N"/>
</dbReference>
<dbReference type="InterPro" id="IPR036388">
    <property type="entry name" value="WH-like_DNA-bd_sf"/>
</dbReference>
<dbReference type="CDD" id="cd08422">
    <property type="entry name" value="PBP2_CrgA_like"/>
    <property type="match status" value="1"/>
</dbReference>
<dbReference type="PANTHER" id="PTHR30537">
    <property type="entry name" value="HTH-TYPE TRANSCRIPTIONAL REGULATOR"/>
    <property type="match status" value="1"/>
</dbReference>
<protein>
    <submittedName>
        <fullName evidence="6">LysR family transcriptional regulator</fullName>
    </submittedName>
</protein>
<dbReference type="Pfam" id="PF03466">
    <property type="entry name" value="LysR_substrate"/>
    <property type="match status" value="1"/>
</dbReference>
<dbReference type="PROSITE" id="PS50931">
    <property type="entry name" value="HTH_LYSR"/>
    <property type="match status" value="1"/>
</dbReference>
<dbReference type="PANTHER" id="PTHR30537:SF10">
    <property type="entry name" value="TRANSCRIPTIONAL REGULATOR-RELATED"/>
    <property type="match status" value="1"/>
</dbReference>
<evidence type="ECO:0000256" key="4">
    <source>
        <dbReference type="ARBA" id="ARBA00023163"/>
    </source>
</evidence>
<proteinExistence type="inferred from homology"/>
<gene>
    <name evidence="6" type="ORF">F0U60_54520</name>
</gene>
<evidence type="ECO:0000256" key="1">
    <source>
        <dbReference type="ARBA" id="ARBA00009437"/>
    </source>
</evidence>
<feature type="domain" description="HTH lysR-type" evidence="5">
    <location>
        <begin position="13"/>
        <end position="63"/>
    </location>
</feature>
<evidence type="ECO:0000313" key="7">
    <source>
        <dbReference type="Proteomes" id="UP001611383"/>
    </source>
</evidence>
<sequence>MKTMFGRFDQSLAFVTVAERGSFTRAAEKLGCSKAHVSEQVAELEKALGVQLLHRTTRRLALTEAGRLYLEYCRQLREMLLEAERAVSATTTEVEGRLRVTAPTTLGETFLPELVLEFQALYPHVEVELDLSVVRRDLVGEGYDVALRTTRALEEHLVARPLGVVREVVVASPSFVAAHGPLDTPAALERVPCIHNPHFRDDALWLFEREGRTETATVGGRLRISLYSAIRRVALAGAGVVRLPLFLVREDLESGALVRLCPGYELVAMPLYLLYPARRHQPLRTRVFIDFLLRWFEVPERRALLT</sequence>